<dbReference type="PANTHER" id="PTHR47099:SF1">
    <property type="entry name" value="METHYLCOBAMIDE:COM METHYLTRANSFERASE MTBA"/>
    <property type="match status" value="1"/>
</dbReference>
<dbReference type="EMBL" id="CP076723">
    <property type="protein sequence ID" value="QWV93297.1"/>
    <property type="molecule type" value="Genomic_DNA"/>
</dbReference>
<accession>A0ABX8J9A6</accession>
<dbReference type="CDD" id="cd03465">
    <property type="entry name" value="URO-D_like"/>
    <property type="match status" value="1"/>
</dbReference>
<dbReference type="Pfam" id="PF01208">
    <property type="entry name" value="URO-D"/>
    <property type="match status" value="1"/>
</dbReference>
<dbReference type="RefSeq" id="WP_216800022.1">
    <property type="nucleotide sequence ID" value="NZ_CP076723.1"/>
</dbReference>
<gene>
    <name evidence="2" type="ORF">KP004_19360</name>
</gene>
<proteinExistence type="predicted"/>
<dbReference type="InterPro" id="IPR000257">
    <property type="entry name" value="Uroporphyrinogen_deCOase"/>
</dbReference>
<dbReference type="InterPro" id="IPR052024">
    <property type="entry name" value="Methanogen_methyltrans"/>
</dbReference>
<dbReference type="PANTHER" id="PTHR47099">
    <property type="entry name" value="METHYLCOBAMIDE:COM METHYLTRANSFERASE MTBA"/>
    <property type="match status" value="1"/>
</dbReference>
<organism evidence="2 3">
    <name type="scientific">Geomonas oryzisoli</name>
    <dbReference type="NCBI Taxonomy" id="2847992"/>
    <lineage>
        <taxon>Bacteria</taxon>
        <taxon>Pseudomonadati</taxon>
        <taxon>Thermodesulfobacteriota</taxon>
        <taxon>Desulfuromonadia</taxon>
        <taxon>Geobacterales</taxon>
        <taxon>Geobacteraceae</taxon>
        <taxon>Geomonas</taxon>
    </lineage>
</organism>
<keyword evidence="3" id="KW-1185">Reference proteome</keyword>
<name>A0ABX8J9A6_9BACT</name>
<feature type="domain" description="Uroporphyrinogen decarboxylase (URO-D)" evidence="1">
    <location>
        <begin position="2"/>
        <end position="333"/>
    </location>
</feature>
<evidence type="ECO:0000313" key="3">
    <source>
        <dbReference type="Proteomes" id="UP000683557"/>
    </source>
</evidence>
<reference evidence="2 3" key="1">
    <citation type="submission" date="2021-06" db="EMBL/GenBank/DDBJ databases">
        <title>Gemonas diversity in paddy soil.</title>
        <authorList>
            <person name="Liu G."/>
        </authorList>
    </citation>
    <scope>NUCLEOTIDE SEQUENCE [LARGE SCALE GENOMIC DNA]</scope>
    <source>
        <strain evidence="2 3">RG10</strain>
    </source>
</reference>
<dbReference type="Proteomes" id="UP000683557">
    <property type="component" value="Chromosome"/>
</dbReference>
<evidence type="ECO:0000259" key="1">
    <source>
        <dbReference type="Pfam" id="PF01208"/>
    </source>
</evidence>
<evidence type="ECO:0000313" key="2">
    <source>
        <dbReference type="EMBL" id="QWV93297.1"/>
    </source>
</evidence>
<sequence>MTSMERVLTAISHREPDRVPLFLLLSLHGARELGLSIEAYFSRPEHVVQGQLRMLERYGHDCIYGFFHASLEAEAWGGSTIFREDGPPNAGPPPIRAEAIASLVPPRIQEQPGLRRVLEAQRALRQAVGDTVPIVGVVMSPFSLPVMQLGFDHYLDLIFDRPDLMYRLMELNGAFCAEWANAQLAAGAHAICYFDPLASPKMIDPVLYRRFGAPVAQKTIAAITGPTATHLASGPCLGVVDDLVATGTTMVGVGEDDLAAVKESCRGRLTVVGNLNGIRMRNWDDAATATAVKEAIEAAASGGGFILSDQHGEIPWQVPEATLTALAEAVREYGRYPLPGGRG</sequence>
<protein>
    <submittedName>
        <fullName evidence="2">Uroporphyrinogen decarboxylase family protein</fullName>
    </submittedName>
</protein>